<dbReference type="GO" id="GO:0003904">
    <property type="term" value="F:deoxyribodipyrimidine photo-lyase activity"/>
    <property type="evidence" value="ECO:0007669"/>
    <property type="project" value="TreeGrafter"/>
</dbReference>
<name>A0A6J6LT90_9ZZZZ</name>
<dbReference type="Gene3D" id="1.25.40.80">
    <property type="match status" value="1"/>
</dbReference>
<dbReference type="InterPro" id="IPR018394">
    <property type="entry name" value="DNA_photolyase_1_CS_C"/>
</dbReference>
<dbReference type="GO" id="GO:0009416">
    <property type="term" value="P:response to light stimulus"/>
    <property type="evidence" value="ECO:0007669"/>
    <property type="project" value="TreeGrafter"/>
</dbReference>
<dbReference type="PROSITE" id="PS00691">
    <property type="entry name" value="DNA_PHOTOLYASES_1_2"/>
    <property type="match status" value="1"/>
</dbReference>
<dbReference type="AlphaFoldDB" id="A0A6J6LT90"/>
<dbReference type="EMBL" id="CAEZWW010000014">
    <property type="protein sequence ID" value="CAB4663703.1"/>
    <property type="molecule type" value="Genomic_DNA"/>
</dbReference>
<keyword evidence="4" id="KW-0157">Chromophore</keyword>
<dbReference type="GO" id="GO:0071949">
    <property type="term" value="F:FAD binding"/>
    <property type="evidence" value="ECO:0007669"/>
    <property type="project" value="TreeGrafter"/>
</dbReference>
<dbReference type="PANTHER" id="PTHR11455">
    <property type="entry name" value="CRYPTOCHROME"/>
    <property type="match status" value="1"/>
</dbReference>
<evidence type="ECO:0000313" key="6">
    <source>
        <dbReference type="EMBL" id="CAB4663703.1"/>
    </source>
</evidence>
<feature type="domain" description="Photolyase/cryptochrome alpha/beta" evidence="5">
    <location>
        <begin position="1"/>
        <end position="134"/>
    </location>
</feature>
<dbReference type="InterPro" id="IPR036155">
    <property type="entry name" value="Crypto/Photolyase_N_sf"/>
</dbReference>
<dbReference type="InterPro" id="IPR005101">
    <property type="entry name" value="Cryptochr/Photolyase_FAD-bd"/>
</dbReference>
<dbReference type="GO" id="GO:0003677">
    <property type="term" value="F:DNA binding"/>
    <property type="evidence" value="ECO:0007669"/>
    <property type="project" value="TreeGrafter"/>
</dbReference>
<dbReference type="InterPro" id="IPR006050">
    <property type="entry name" value="DNA_photolyase_N"/>
</dbReference>
<dbReference type="GO" id="GO:0006950">
    <property type="term" value="P:response to stress"/>
    <property type="evidence" value="ECO:0007669"/>
    <property type="project" value="UniProtKB-ARBA"/>
</dbReference>
<dbReference type="PROSITE" id="PS51645">
    <property type="entry name" value="PHR_CRY_ALPHA_BETA"/>
    <property type="match status" value="1"/>
</dbReference>
<evidence type="ECO:0000256" key="1">
    <source>
        <dbReference type="ARBA" id="ARBA00001974"/>
    </source>
</evidence>
<dbReference type="GO" id="GO:0006139">
    <property type="term" value="P:nucleobase-containing compound metabolic process"/>
    <property type="evidence" value="ECO:0007669"/>
    <property type="project" value="UniProtKB-ARBA"/>
</dbReference>
<dbReference type="PANTHER" id="PTHR11455:SF9">
    <property type="entry name" value="CRYPTOCHROME CIRCADIAN CLOCK 5 ISOFORM X1"/>
    <property type="match status" value="1"/>
</dbReference>
<dbReference type="SUPFAM" id="SSF52425">
    <property type="entry name" value="Cryptochrome/photolyase, N-terminal domain"/>
    <property type="match status" value="1"/>
</dbReference>
<dbReference type="SUPFAM" id="SSF48173">
    <property type="entry name" value="Cryptochrome/photolyase FAD-binding domain"/>
    <property type="match status" value="1"/>
</dbReference>
<dbReference type="InterPro" id="IPR002081">
    <property type="entry name" value="Cryptochrome/DNA_photolyase_1"/>
</dbReference>
<accession>A0A6J6LT90</accession>
<dbReference type="Pfam" id="PF03441">
    <property type="entry name" value="FAD_binding_7"/>
    <property type="match status" value="1"/>
</dbReference>
<dbReference type="Pfam" id="PF00875">
    <property type="entry name" value="DNA_photolyase"/>
    <property type="match status" value="1"/>
</dbReference>
<evidence type="ECO:0000256" key="3">
    <source>
        <dbReference type="ARBA" id="ARBA00022827"/>
    </source>
</evidence>
<comment type="cofactor">
    <cofactor evidence="1">
        <name>FAD</name>
        <dbReference type="ChEBI" id="CHEBI:57692"/>
    </cofactor>
</comment>
<sequence>MPSIMWFRRDLRLLDNPALLASLSAARVEGGATDGRVTPLFVLDPAIWDAAGPVRQAYLTAALAALDKSLNGNLLIRHGNPIDCVPEVVAATGASSVHIAADFGPYGIQRDTGVEHALGTVPLVRTGSPYAVSPGRIMKDDGTAYRVYTPFFRAWMRHGWPKPAADIPADVNWWQGMKSQGMPLAPDLGALKLPEAGEQAAWERWEQFRTNGLATYQELRNRADLAGTSSIGHHLKWGEIHPRSLLAELSDDDEVFRKELCWREFYADVLAQRPDSARISLDPRFDTEMPWATDVDDLFGAWATGTTGYPFVDAGMRQLRTEGWVHNRVRMVVASFLVKDLHIPWQRGAAEFMYWLRDGDLASNSHGWQWTAGCGTDAAPFYRVFNPVLQGQKFDPDGEYVRRYIPELAHLPGKSAHEPWLHPDGYLHGYPERIVDHKSEREVALANYTVIKKPTA</sequence>
<protein>
    <submittedName>
        <fullName evidence="6">Unannotated protein</fullName>
    </submittedName>
</protein>
<dbReference type="Gene3D" id="3.40.50.620">
    <property type="entry name" value="HUPs"/>
    <property type="match status" value="1"/>
</dbReference>
<dbReference type="PRINTS" id="PR00147">
    <property type="entry name" value="DNAPHOTLYASE"/>
</dbReference>
<organism evidence="6">
    <name type="scientific">freshwater metagenome</name>
    <dbReference type="NCBI Taxonomy" id="449393"/>
    <lineage>
        <taxon>unclassified sequences</taxon>
        <taxon>metagenomes</taxon>
        <taxon>ecological metagenomes</taxon>
    </lineage>
</organism>
<dbReference type="InterPro" id="IPR036134">
    <property type="entry name" value="Crypto/Photolyase_FAD-like_sf"/>
</dbReference>
<proteinExistence type="predicted"/>
<evidence type="ECO:0000256" key="4">
    <source>
        <dbReference type="ARBA" id="ARBA00022991"/>
    </source>
</evidence>
<keyword evidence="3" id="KW-0274">FAD</keyword>
<evidence type="ECO:0000259" key="5">
    <source>
        <dbReference type="PROSITE" id="PS51645"/>
    </source>
</evidence>
<dbReference type="InterPro" id="IPR014729">
    <property type="entry name" value="Rossmann-like_a/b/a_fold"/>
</dbReference>
<keyword evidence="2" id="KW-0285">Flavoprotein</keyword>
<reference evidence="6" key="1">
    <citation type="submission" date="2020-05" db="EMBL/GenBank/DDBJ databases">
        <authorList>
            <person name="Chiriac C."/>
            <person name="Salcher M."/>
            <person name="Ghai R."/>
            <person name="Kavagutti S V."/>
        </authorList>
    </citation>
    <scope>NUCLEOTIDE SEQUENCE</scope>
</reference>
<gene>
    <name evidence="6" type="ORF">UFOPK2310_00226</name>
</gene>
<evidence type="ECO:0000256" key="2">
    <source>
        <dbReference type="ARBA" id="ARBA00022630"/>
    </source>
</evidence>
<dbReference type="Gene3D" id="1.10.579.10">
    <property type="entry name" value="DNA Cyclobutane Dipyrimidine Photolyase, subunit A, domain 3"/>
    <property type="match status" value="1"/>
</dbReference>